<organism evidence="1 2">
    <name type="scientific">Umboniibacter marinipuniceus</name>
    <dbReference type="NCBI Taxonomy" id="569599"/>
    <lineage>
        <taxon>Bacteria</taxon>
        <taxon>Pseudomonadati</taxon>
        <taxon>Pseudomonadota</taxon>
        <taxon>Gammaproteobacteria</taxon>
        <taxon>Cellvibrionales</taxon>
        <taxon>Cellvibrionaceae</taxon>
        <taxon>Umboniibacter</taxon>
    </lineage>
</organism>
<dbReference type="Gene3D" id="2.40.30.170">
    <property type="match status" value="1"/>
</dbReference>
<gene>
    <name evidence="1" type="ORF">DFR27_2067</name>
</gene>
<sequence>MSKPLKAFVVVATALVLLLVLRSIWSFLEPEETILQGHIEAREFIVSSKVPGRIGSVHVEKGQPISVDDLIFTIVSPELDAKMQQAEAGRDAVGALARQAEVGAREQEVAIAREQWEKSKVAEELFHNTYLRIQSLYDSGVVALQLRDEAHAQWQAAQLTATSAAAFYDMVQEGTREEIVDAARAELSMADAAVAEVSAFQADTRIYSWMQGEVSEVIMRPGEIVPPGFPVVTLIDMSTAYAVVAVREDQLSQFVRGATVSADIPALGLTRQEFSVSHVAVMGDYATWRATDSRQGYDMRTFEVELEPVGELENLRAGMSVLVHLGVAKGQ</sequence>
<proteinExistence type="predicted"/>
<dbReference type="Proteomes" id="UP000267187">
    <property type="component" value="Unassembled WGS sequence"/>
</dbReference>
<dbReference type="PANTHER" id="PTHR30438:SF1">
    <property type="entry name" value="36 KDA ANTIGEN"/>
    <property type="match status" value="1"/>
</dbReference>
<accession>A0A3M0A5E7</accession>
<dbReference type="RefSeq" id="WP_121877377.1">
    <property type="nucleotide sequence ID" value="NZ_REFJ01000005.1"/>
</dbReference>
<dbReference type="SUPFAM" id="SSF111369">
    <property type="entry name" value="HlyD-like secretion proteins"/>
    <property type="match status" value="1"/>
</dbReference>
<evidence type="ECO:0000313" key="1">
    <source>
        <dbReference type="EMBL" id="RMA78729.1"/>
    </source>
</evidence>
<evidence type="ECO:0000313" key="2">
    <source>
        <dbReference type="Proteomes" id="UP000267187"/>
    </source>
</evidence>
<dbReference type="OrthoDB" id="9793801at2"/>
<name>A0A3M0A5E7_9GAMM</name>
<protein>
    <submittedName>
        <fullName evidence="1">HlyD family secretion protein</fullName>
    </submittedName>
</protein>
<comment type="caution">
    <text evidence="1">The sequence shown here is derived from an EMBL/GenBank/DDBJ whole genome shotgun (WGS) entry which is preliminary data.</text>
</comment>
<dbReference type="PANTHER" id="PTHR30438">
    <property type="entry name" value="36 KDA ANTIGEN-RELATED"/>
    <property type="match status" value="1"/>
</dbReference>
<dbReference type="AlphaFoldDB" id="A0A3M0A5E7"/>
<dbReference type="EMBL" id="REFJ01000005">
    <property type="protein sequence ID" value="RMA78729.1"/>
    <property type="molecule type" value="Genomic_DNA"/>
</dbReference>
<keyword evidence="2" id="KW-1185">Reference proteome</keyword>
<reference evidence="1 2" key="1">
    <citation type="submission" date="2018-10" db="EMBL/GenBank/DDBJ databases">
        <title>Genomic Encyclopedia of Type Strains, Phase IV (KMG-IV): sequencing the most valuable type-strain genomes for metagenomic binning, comparative biology and taxonomic classification.</title>
        <authorList>
            <person name="Goeker M."/>
        </authorList>
    </citation>
    <scope>NUCLEOTIDE SEQUENCE [LARGE SCALE GENOMIC DNA]</scope>
    <source>
        <strain evidence="1 2">DSM 25080</strain>
    </source>
</reference>
<dbReference type="Gene3D" id="2.40.50.100">
    <property type="match status" value="1"/>
</dbReference>